<feature type="transmembrane region" description="Helical" evidence="2">
    <location>
        <begin position="24"/>
        <end position="46"/>
    </location>
</feature>
<evidence type="ECO:0000313" key="3">
    <source>
        <dbReference type="EMBL" id="MFI1965554.1"/>
    </source>
</evidence>
<accession>A0ABW7USG5</accession>
<dbReference type="InterPro" id="IPR036259">
    <property type="entry name" value="MFS_trans_sf"/>
</dbReference>
<dbReference type="SUPFAM" id="SSF103473">
    <property type="entry name" value="MFS general substrate transporter"/>
    <property type="match status" value="1"/>
</dbReference>
<name>A0ABW7USG5_9ACTN</name>
<protein>
    <recommendedName>
        <fullName evidence="5">Integral membrane protein</fullName>
    </recommendedName>
</protein>
<evidence type="ECO:0000313" key="4">
    <source>
        <dbReference type="Proteomes" id="UP001611548"/>
    </source>
</evidence>
<dbReference type="Proteomes" id="UP001611548">
    <property type="component" value="Unassembled WGS sequence"/>
</dbReference>
<keyword evidence="4" id="KW-1185">Reference proteome</keyword>
<keyword evidence="2" id="KW-0812">Transmembrane</keyword>
<sequence>MSTSAHPALPGRARHRRPKEHRVGALRGMSVGIPLTLGIAYGLYAAWLSSNNGESNTFITIVALVGGAAVAALCFLLGKAQRRLKREQRAAAYAVLFGGAMGYLQSLSGETWLKAGFLGLFMGLGMAIVVFYLRYTHES</sequence>
<reference evidence="3 4" key="1">
    <citation type="submission" date="2024-10" db="EMBL/GenBank/DDBJ databases">
        <title>The Natural Products Discovery Center: Release of the First 8490 Sequenced Strains for Exploring Actinobacteria Biosynthetic Diversity.</title>
        <authorList>
            <person name="Kalkreuter E."/>
            <person name="Kautsar S.A."/>
            <person name="Yang D."/>
            <person name="Bader C.D."/>
            <person name="Teijaro C.N."/>
            <person name="Fluegel L."/>
            <person name="Davis C.M."/>
            <person name="Simpson J.R."/>
            <person name="Lauterbach L."/>
            <person name="Steele A.D."/>
            <person name="Gui C."/>
            <person name="Meng S."/>
            <person name="Li G."/>
            <person name="Viehrig K."/>
            <person name="Ye F."/>
            <person name="Su P."/>
            <person name="Kiefer A.F."/>
            <person name="Nichols A."/>
            <person name="Cepeda A.J."/>
            <person name="Yan W."/>
            <person name="Fan B."/>
            <person name="Jiang Y."/>
            <person name="Adhikari A."/>
            <person name="Zheng C.-J."/>
            <person name="Schuster L."/>
            <person name="Cowan T.M."/>
            <person name="Smanski M.J."/>
            <person name="Chevrette M.G."/>
            <person name="De Carvalho L.P.S."/>
            <person name="Shen B."/>
        </authorList>
    </citation>
    <scope>NUCLEOTIDE SEQUENCE [LARGE SCALE GENOMIC DNA]</scope>
    <source>
        <strain evidence="3 4">NPDC020327</strain>
    </source>
</reference>
<feature type="region of interest" description="Disordered" evidence="1">
    <location>
        <begin position="1"/>
        <end position="20"/>
    </location>
</feature>
<proteinExistence type="predicted"/>
<evidence type="ECO:0000256" key="2">
    <source>
        <dbReference type="SAM" id="Phobius"/>
    </source>
</evidence>
<feature type="transmembrane region" description="Helical" evidence="2">
    <location>
        <begin position="112"/>
        <end position="133"/>
    </location>
</feature>
<evidence type="ECO:0000256" key="1">
    <source>
        <dbReference type="SAM" id="MobiDB-lite"/>
    </source>
</evidence>
<feature type="transmembrane region" description="Helical" evidence="2">
    <location>
        <begin position="58"/>
        <end position="78"/>
    </location>
</feature>
<dbReference type="RefSeq" id="WP_157859135.1">
    <property type="nucleotide sequence ID" value="NZ_JBIRWE010000006.1"/>
</dbReference>
<comment type="caution">
    <text evidence="3">The sequence shown here is derived from an EMBL/GenBank/DDBJ whole genome shotgun (WGS) entry which is preliminary data.</text>
</comment>
<feature type="transmembrane region" description="Helical" evidence="2">
    <location>
        <begin position="90"/>
        <end position="106"/>
    </location>
</feature>
<keyword evidence="2" id="KW-1133">Transmembrane helix</keyword>
<gene>
    <name evidence="3" type="ORF">ACH429_15815</name>
</gene>
<keyword evidence="2" id="KW-0472">Membrane</keyword>
<dbReference type="EMBL" id="JBIRWE010000006">
    <property type="protein sequence ID" value="MFI1965554.1"/>
    <property type="molecule type" value="Genomic_DNA"/>
</dbReference>
<organism evidence="3 4">
    <name type="scientific">Streptomyces pathocidini</name>
    <dbReference type="NCBI Taxonomy" id="1650571"/>
    <lineage>
        <taxon>Bacteria</taxon>
        <taxon>Bacillati</taxon>
        <taxon>Actinomycetota</taxon>
        <taxon>Actinomycetes</taxon>
        <taxon>Kitasatosporales</taxon>
        <taxon>Streptomycetaceae</taxon>
        <taxon>Streptomyces</taxon>
    </lineage>
</organism>
<evidence type="ECO:0008006" key="5">
    <source>
        <dbReference type="Google" id="ProtNLM"/>
    </source>
</evidence>